<comment type="caution">
    <text evidence="2">The sequence shown here is derived from an EMBL/GenBank/DDBJ whole genome shotgun (WGS) entry which is preliminary data.</text>
</comment>
<dbReference type="GO" id="GO:0004527">
    <property type="term" value="F:exonuclease activity"/>
    <property type="evidence" value="ECO:0007669"/>
    <property type="project" value="UniProtKB-KW"/>
</dbReference>
<dbReference type="SUPFAM" id="SSF52540">
    <property type="entry name" value="P-loop containing nucleoside triphosphate hydrolases"/>
    <property type="match status" value="1"/>
</dbReference>
<keyword evidence="1" id="KW-0175">Coiled coil</keyword>
<evidence type="ECO:0000313" key="2">
    <source>
        <dbReference type="EMBL" id="SEQ73625.1"/>
    </source>
</evidence>
<gene>
    <name evidence="2" type="ORF">SAMN04488089_105196</name>
</gene>
<keyword evidence="3" id="KW-1185">Reference proteome</keyword>
<keyword evidence="2" id="KW-0378">Hydrolase</keyword>
<feature type="coiled-coil region" evidence="1">
    <location>
        <begin position="162"/>
        <end position="189"/>
    </location>
</feature>
<reference evidence="2 3" key="1">
    <citation type="submission" date="2016-10" db="EMBL/GenBank/DDBJ databases">
        <authorList>
            <person name="Varghese N."/>
            <person name="Submissions S."/>
        </authorList>
    </citation>
    <scope>NUCLEOTIDE SEQUENCE [LARGE SCALE GENOMIC DNA]</scope>
    <source>
        <strain evidence="3">DSM 19823 / KCTC 23066 / CCTCC M 208030 / D25</strain>
    </source>
</reference>
<organism evidence="2 3">
    <name type="scientific">Myroides profundi</name>
    <dbReference type="NCBI Taxonomy" id="480520"/>
    <lineage>
        <taxon>Bacteria</taxon>
        <taxon>Pseudomonadati</taxon>
        <taxon>Bacteroidota</taxon>
        <taxon>Flavobacteriia</taxon>
        <taxon>Flavobacteriales</taxon>
        <taxon>Flavobacteriaceae</taxon>
        <taxon>Myroides</taxon>
    </lineage>
</organism>
<name>A0AAJ4W3Q0_MYRPR</name>
<evidence type="ECO:0000256" key="1">
    <source>
        <dbReference type="SAM" id="Coils"/>
    </source>
</evidence>
<dbReference type="Gene3D" id="3.40.50.300">
    <property type="entry name" value="P-loop containing nucleotide triphosphate hydrolases"/>
    <property type="match status" value="2"/>
</dbReference>
<dbReference type="PANTHER" id="PTHR32114:SF2">
    <property type="entry name" value="ABC TRANSPORTER ABCH.3"/>
    <property type="match status" value="1"/>
</dbReference>
<proteinExistence type="predicted"/>
<keyword evidence="2" id="KW-0540">Nuclease</keyword>
<feature type="coiled-coil region" evidence="1">
    <location>
        <begin position="411"/>
        <end position="438"/>
    </location>
</feature>
<protein>
    <submittedName>
        <fullName evidence="2">Exonuclease SbcC</fullName>
    </submittedName>
</protein>
<dbReference type="AlphaFoldDB" id="A0AAJ4W3Q0"/>
<feature type="coiled-coil region" evidence="1">
    <location>
        <begin position="291"/>
        <end position="373"/>
    </location>
</feature>
<dbReference type="InterPro" id="IPR027417">
    <property type="entry name" value="P-loop_NTPase"/>
</dbReference>
<feature type="coiled-coil region" evidence="1">
    <location>
        <begin position="636"/>
        <end position="710"/>
    </location>
</feature>
<feature type="coiled-coil region" evidence="1">
    <location>
        <begin position="789"/>
        <end position="816"/>
    </location>
</feature>
<dbReference type="PANTHER" id="PTHR32114">
    <property type="entry name" value="ABC TRANSPORTER ABCH.3"/>
    <property type="match status" value="1"/>
</dbReference>
<dbReference type="KEGG" id="mpw:MPR_2674"/>
<sequence>MKHLKKITISNARRFGKNVEIELSSGANIFLAPNGTGKTTLFEAIEFALTGSIQRLTNPPLSLIRDTQNGVDVRLDFDNGNYCEVNYQKGLDPKISGNHDLLFPGHSINDIPFLLRLTHLIEQRGNNWFIQKGESSQAGDLLDKLSIGKDLSAISKTKSNTLNAATRTINDKKDEKDKQQQRISFFEGKLEERDNAKLNYVLKPLNEIIDQVQSVHKQFDSSSNSENIDQNPDAVASYRGLVNSIILKLEEDNQKRLFNLSNLESKISLFESNNTEIAEKQKQIAGKTEIIHKANTDISQLKNSLATLKDTFNEQKDIQKDLQKSKRLLDKKKEEEVKLASTEKSIKSISEYISEQIEKLKSESELVNKLNQKIVTFNSIKESEEEALKKQGKLNSLQLVIEDWNMHLQKVTQLKEIISTEKEQKAHYEKKIEDFQTDLVIIEKLFNESQTKLNSLKNASDAILGAVGIIATNLPDDQRKCPVCNAEYEPDELSKQIALALEQIDPIISSEIETNNKLKTEVDTKKQQIQNEKTTLSKINENLVENEDKLKNAKEFINEKCIPRFPDSNNITEAKEWLKGKKEKNKVNIEKIVKDKTEFGEKPSSEELSKLITARDQTNGTIQSSEINVITLKVSLENVKTEIEKINQTLSLINTDLLDSQISTIATEIEATTLKITDNNRASEQIVKVKREVEEQITDLNMAISKLQGQQNEMLAEWKDSNLIEPPSLDNLNIGKNKLILNDRLIKKGLADLNKMSDELGRWNAAEKFATLDKEIKEICESQEEQAYLSNMRERLATINGELSFLRERKAALEKLYHKIGEEVDGVHDKIKAINPLWVSLLKKIVVNPRFMDTKLDSYSHRNKSQAKVEIKLHEKQVSVMEVASEAQATDLQLTFMLSMASTYKWTPWKSLLLDDPTQHHDLVHASGVFDLLRDYIVDQDFQVLMGTHDINQAKFFQRKLENDNIDVKLWRLVANDDGVRAELMN</sequence>
<dbReference type="EMBL" id="FOFY01000005">
    <property type="protein sequence ID" value="SEQ73625.1"/>
    <property type="molecule type" value="Genomic_DNA"/>
</dbReference>
<dbReference type="Proteomes" id="UP000183496">
    <property type="component" value="Unassembled WGS sequence"/>
</dbReference>
<feature type="coiled-coil region" evidence="1">
    <location>
        <begin position="515"/>
        <end position="560"/>
    </location>
</feature>
<keyword evidence="2" id="KW-0269">Exonuclease</keyword>
<accession>A0AAJ4W3Q0</accession>
<dbReference type="RefSeq" id="WP_041893265.1">
    <property type="nucleotide sequence ID" value="NZ_CP010817.1"/>
</dbReference>
<evidence type="ECO:0000313" key="3">
    <source>
        <dbReference type="Proteomes" id="UP000183496"/>
    </source>
</evidence>